<evidence type="ECO:0000313" key="2">
    <source>
        <dbReference type="EMBL" id="SUA75224.1"/>
    </source>
</evidence>
<gene>
    <name evidence="1" type="ORF">FOH10_30100</name>
    <name evidence="2" type="ORF">NCTC1934_01975</name>
</gene>
<dbReference type="EMBL" id="CP041695">
    <property type="protein sequence ID" value="QDP82355.1"/>
    <property type="molecule type" value="Genomic_DNA"/>
</dbReference>
<sequence>MANSVCSSCTSALDHCHGTLVEHADRSVECTDPDCPDSAHARHTFIVDCGDIAGGCQCTHPESTAETLHLRRTS</sequence>
<evidence type="ECO:0000313" key="3">
    <source>
        <dbReference type="Proteomes" id="UP000255467"/>
    </source>
</evidence>
<dbReference type="STRING" id="1406858.GCA_000710895_00302"/>
<dbReference type="EMBL" id="UGRY01000002">
    <property type="protein sequence ID" value="SUA75224.1"/>
    <property type="molecule type" value="Genomic_DNA"/>
</dbReference>
<keyword evidence="3" id="KW-1185">Reference proteome</keyword>
<name>A0A378YDR1_9NOCA</name>
<evidence type="ECO:0000313" key="4">
    <source>
        <dbReference type="Proteomes" id="UP000317039"/>
    </source>
</evidence>
<dbReference type="Proteomes" id="UP000255467">
    <property type="component" value="Unassembled WGS sequence"/>
</dbReference>
<protein>
    <submittedName>
        <fullName evidence="2">Uncharacterized protein</fullName>
    </submittedName>
</protein>
<organism evidence="2 3">
    <name type="scientific">Nocardia otitidiscaviarum</name>
    <dbReference type="NCBI Taxonomy" id="1823"/>
    <lineage>
        <taxon>Bacteria</taxon>
        <taxon>Bacillati</taxon>
        <taxon>Actinomycetota</taxon>
        <taxon>Actinomycetes</taxon>
        <taxon>Mycobacteriales</taxon>
        <taxon>Nocardiaceae</taxon>
        <taxon>Nocardia</taxon>
    </lineage>
</organism>
<reference evidence="1 4" key="2">
    <citation type="submission" date="2019-07" db="EMBL/GenBank/DDBJ databases">
        <title>Complete Genome Sequence and Methylome Analysis of Nocardia otitidis-caviarum NEB252.</title>
        <authorList>
            <person name="Fomenkov A."/>
            <person name="Anton B.P."/>
            <person name="Vincze T."/>
            <person name="Roberts R.J."/>
        </authorList>
    </citation>
    <scope>NUCLEOTIDE SEQUENCE [LARGE SCALE GENOMIC DNA]</scope>
    <source>
        <strain evidence="1 4">NEB252</strain>
    </source>
</reference>
<proteinExistence type="predicted"/>
<accession>A0A378YDR1</accession>
<dbReference type="OrthoDB" id="3629104at2"/>
<dbReference type="Proteomes" id="UP000317039">
    <property type="component" value="Chromosome"/>
</dbReference>
<evidence type="ECO:0000313" key="1">
    <source>
        <dbReference type="EMBL" id="QDP82355.1"/>
    </source>
</evidence>
<dbReference type="AlphaFoldDB" id="A0A378YDR1"/>
<dbReference type="KEGG" id="nod:FOH10_30100"/>
<dbReference type="RefSeq" id="WP_039808675.1">
    <property type="nucleotide sequence ID" value="NZ_CP041695.1"/>
</dbReference>
<reference evidence="2 3" key="1">
    <citation type="submission" date="2018-06" db="EMBL/GenBank/DDBJ databases">
        <authorList>
            <consortium name="Pathogen Informatics"/>
            <person name="Doyle S."/>
        </authorList>
    </citation>
    <scope>NUCLEOTIDE SEQUENCE [LARGE SCALE GENOMIC DNA]</scope>
    <source>
        <strain evidence="2 3">NCTC1934</strain>
    </source>
</reference>
<dbReference type="GeneID" id="80336613"/>